<organism evidence="1 2">
    <name type="scientific">Peptostreptococcus russellii</name>
    <dbReference type="NCBI Taxonomy" id="215200"/>
    <lineage>
        <taxon>Bacteria</taxon>
        <taxon>Bacillati</taxon>
        <taxon>Bacillota</taxon>
        <taxon>Clostridia</taxon>
        <taxon>Peptostreptococcales</taxon>
        <taxon>Peptostreptococcaceae</taxon>
        <taxon>Peptostreptococcus</taxon>
    </lineage>
</organism>
<proteinExistence type="predicted"/>
<protein>
    <submittedName>
        <fullName evidence="1">C_GCAxxG_C_C family probable redox protein</fullName>
    </submittedName>
</protein>
<dbReference type="STRING" id="215200.SAMN05216454_12115"/>
<evidence type="ECO:0000313" key="1">
    <source>
        <dbReference type="EMBL" id="SEN87247.1"/>
    </source>
</evidence>
<dbReference type="AlphaFoldDB" id="A0A1H8K3J3"/>
<sequence length="143" mass="15488">MITEEKVIEMFKEGFDCGQVITMAIADDLNIDRKTALKSAAAFGGGTFDAGVCGAYIGGLIALGLKYGHSEANDMATKGKMIAKVCEFKEKFAQLHSGKTACSEILGYNLTEEEDSKIIQEKNLLFTVCPKLVVDVIQIVEEL</sequence>
<dbReference type="Pfam" id="PF09719">
    <property type="entry name" value="C_GCAxxG_C_C"/>
    <property type="match status" value="1"/>
</dbReference>
<dbReference type="Proteomes" id="UP000199512">
    <property type="component" value="Unassembled WGS sequence"/>
</dbReference>
<gene>
    <name evidence="1" type="ORF">SAMN05216454_12115</name>
</gene>
<keyword evidence="2" id="KW-1185">Reference proteome</keyword>
<dbReference type="InterPro" id="IPR010181">
    <property type="entry name" value="CGCAxxGCC_motif"/>
</dbReference>
<reference evidence="1 2" key="1">
    <citation type="submission" date="2016-10" db="EMBL/GenBank/DDBJ databases">
        <authorList>
            <person name="de Groot N.N."/>
        </authorList>
    </citation>
    <scope>NUCLEOTIDE SEQUENCE [LARGE SCALE GENOMIC DNA]</scope>
    <source>
        <strain evidence="1 2">Calf135</strain>
    </source>
</reference>
<dbReference type="OrthoDB" id="9791535at2"/>
<dbReference type="EMBL" id="FODF01000021">
    <property type="protein sequence ID" value="SEN87247.1"/>
    <property type="molecule type" value="Genomic_DNA"/>
</dbReference>
<evidence type="ECO:0000313" key="2">
    <source>
        <dbReference type="Proteomes" id="UP000199512"/>
    </source>
</evidence>
<dbReference type="RefSeq" id="WP_091976061.1">
    <property type="nucleotide sequence ID" value="NZ_CAUWDX010000003.1"/>
</dbReference>
<name>A0A1H8K3J3_9FIRM</name>
<dbReference type="NCBIfam" id="TIGR01909">
    <property type="entry name" value="C_GCAxxG_C_C"/>
    <property type="match status" value="1"/>
</dbReference>
<accession>A0A1H8K3J3</accession>